<dbReference type="FunFam" id="1.20.120.1770:FF:000001">
    <property type="entry name" value="Cytochrome b reductase 1"/>
    <property type="match status" value="1"/>
</dbReference>
<dbReference type="Pfam" id="PF03188">
    <property type="entry name" value="Cytochrom_B561"/>
    <property type="match status" value="1"/>
</dbReference>
<dbReference type="PANTHER" id="PTHR10106">
    <property type="entry name" value="CYTOCHROME B561-RELATED"/>
    <property type="match status" value="1"/>
</dbReference>
<dbReference type="AlphaFoldDB" id="A0A224YWI6"/>
<evidence type="ECO:0000256" key="4">
    <source>
        <dbReference type="ARBA" id="ARBA00022617"/>
    </source>
</evidence>
<organism evidence="14">
    <name type="scientific">Rhipicephalus zambeziensis</name>
    <dbReference type="NCBI Taxonomy" id="60191"/>
    <lineage>
        <taxon>Eukaryota</taxon>
        <taxon>Metazoa</taxon>
        <taxon>Ecdysozoa</taxon>
        <taxon>Arthropoda</taxon>
        <taxon>Chelicerata</taxon>
        <taxon>Arachnida</taxon>
        <taxon>Acari</taxon>
        <taxon>Parasitiformes</taxon>
        <taxon>Ixodida</taxon>
        <taxon>Ixodoidea</taxon>
        <taxon>Ixodidae</taxon>
        <taxon>Rhipicephalinae</taxon>
        <taxon>Rhipicephalus</taxon>
        <taxon>Rhipicephalus</taxon>
    </lineage>
</organism>
<evidence type="ECO:0000256" key="6">
    <source>
        <dbReference type="ARBA" id="ARBA00022723"/>
    </source>
</evidence>
<dbReference type="InterPro" id="IPR043205">
    <property type="entry name" value="CYB561/CYBRD1-like"/>
</dbReference>
<dbReference type="PANTHER" id="PTHR10106:SF24">
    <property type="entry name" value="NO EXTENDED MEMORY, ISOFORM A"/>
    <property type="match status" value="1"/>
</dbReference>
<evidence type="ECO:0000256" key="10">
    <source>
        <dbReference type="ARBA" id="ARBA00023136"/>
    </source>
</evidence>
<evidence type="ECO:0000256" key="9">
    <source>
        <dbReference type="ARBA" id="ARBA00023004"/>
    </source>
</evidence>
<evidence type="ECO:0000256" key="2">
    <source>
        <dbReference type="ARBA" id="ARBA00004141"/>
    </source>
</evidence>
<feature type="transmembrane region" description="Helical" evidence="12">
    <location>
        <begin position="277"/>
        <end position="298"/>
    </location>
</feature>
<dbReference type="SMART" id="SM00665">
    <property type="entry name" value="B561"/>
    <property type="match status" value="1"/>
</dbReference>
<dbReference type="InterPro" id="IPR006593">
    <property type="entry name" value="Cyt_b561/ferric_Rdtase_TM"/>
</dbReference>
<evidence type="ECO:0000259" key="13">
    <source>
        <dbReference type="PROSITE" id="PS50939"/>
    </source>
</evidence>
<keyword evidence="3" id="KW-0813">Transport</keyword>
<dbReference type="PROSITE" id="PS50939">
    <property type="entry name" value="CYTOCHROME_B561"/>
    <property type="match status" value="1"/>
</dbReference>
<feature type="transmembrane region" description="Helical" evidence="12">
    <location>
        <begin position="190"/>
        <end position="217"/>
    </location>
</feature>
<feature type="transmembrane region" description="Helical" evidence="12">
    <location>
        <begin position="78"/>
        <end position="103"/>
    </location>
</feature>
<evidence type="ECO:0000256" key="7">
    <source>
        <dbReference type="ARBA" id="ARBA00022982"/>
    </source>
</evidence>
<evidence type="ECO:0000313" key="14">
    <source>
        <dbReference type="EMBL" id="MAA18192.1"/>
    </source>
</evidence>
<feature type="compositionally biased region" description="Low complexity" evidence="11">
    <location>
        <begin position="43"/>
        <end position="52"/>
    </location>
</feature>
<dbReference type="GO" id="GO:0046872">
    <property type="term" value="F:metal ion binding"/>
    <property type="evidence" value="ECO:0007669"/>
    <property type="project" value="UniProtKB-KW"/>
</dbReference>
<keyword evidence="4" id="KW-0349">Heme</keyword>
<feature type="region of interest" description="Disordered" evidence="11">
    <location>
        <begin position="32"/>
        <end position="64"/>
    </location>
</feature>
<feature type="domain" description="Cytochrome b561" evidence="13">
    <location>
        <begin position="86"/>
        <end position="299"/>
    </location>
</feature>
<name>A0A224YWI6_9ACAR</name>
<feature type="transmembrane region" description="Helical" evidence="12">
    <location>
        <begin position="123"/>
        <end position="142"/>
    </location>
</feature>
<evidence type="ECO:0000256" key="11">
    <source>
        <dbReference type="SAM" id="MobiDB-lite"/>
    </source>
</evidence>
<evidence type="ECO:0000256" key="3">
    <source>
        <dbReference type="ARBA" id="ARBA00022448"/>
    </source>
</evidence>
<evidence type="ECO:0000256" key="5">
    <source>
        <dbReference type="ARBA" id="ARBA00022692"/>
    </source>
</evidence>
<proteinExistence type="predicted"/>
<keyword evidence="8 12" id="KW-1133">Transmembrane helix</keyword>
<protein>
    <submittedName>
        <fullName evidence="14">Cytochrome b reductase 1</fullName>
    </submittedName>
</protein>
<evidence type="ECO:0000256" key="12">
    <source>
        <dbReference type="SAM" id="Phobius"/>
    </source>
</evidence>
<keyword evidence="9" id="KW-0408">Iron</keyword>
<feature type="transmembrane region" description="Helical" evidence="12">
    <location>
        <begin position="154"/>
        <end position="178"/>
    </location>
</feature>
<feature type="transmembrane region" description="Helical" evidence="12">
    <location>
        <begin position="237"/>
        <end position="257"/>
    </location>
</feature>
<keyword evidence="10 12" id="KW-0472">Membrane</keyword>
<feature type="compositionally biased region" description="Basic residues" evidence="11">
    <location>
        <begin position="32"/>
        <end position="42"/>
    </location>
</feature>
<reference evidence="14" key="1">
    <citation type="journal article" date="2017" name="Parasit. Vectors">
        <title>Sialotranscriptomics of Rhipicephalus zambeziensis reveals intricate expression profiles of secretory proteins and suggests tight temporal transcriptional regulation during blood-feeding.</title>
        <authorList>
            <person name="de Castro M.H."/>
            <person name="de Klerk D."/>
            <person name="Pienaar R."/>
            <person name="Rees D.J.G."/>
            <person name="Mans B.J."/>
        </authorList>
    </citation>
    <scope>NUCLEOTIDE SEQUENCE</scope>
    <source>
        <tissue evidence="14">Salivary glands</tissue>
    </source>
</reference>
<dbReference type="GO" id="GO:0016491">
    <property type="term" value="F:oxidoreductase activity"/>
    <property type="evidence" value="ECO:0007669"/>
    <property type="project" value="InterPro"/>
</dbReference>
<keyword evidence="5 12" id="KW-0812">Transmembrane</keyword>
<accession>A0A224YWI6</accession>
<dbReference type="EMBL" id="GFPF01007046">
    <property type="protein sequence ID" value="MAA18192.1"/>
    <property type="molecule type" value="Transcribed_RNA"/>
</dbReference>
<comment type="cofactor">
    <cofactor evidence="1">
        <name>heme b</name>
        <dbReference type="ChEBI" id="CHEBI:60344"/>
    </cofactor>
</comment>
<keyword evidence="6" id="KW-0479">Metal-binding</keyword>
<keyword evidence="7" id="KW-0249">Electron transport</keyword>
<comment type="subcellular location">
    <subcellularLocation>
        <location evidence="2">Membrane</location>
        <topology evidence="2">Multi-pass membrane protein</topology>
    </subcellularLocation>
</comment>
<dbReference type="GO" id="GO:0016020">
    <property type="term" value="C:membrane"/>
    <property type="evidence" value="ECO:0007669"/>
    <property type="project" value="UniProtKB-SubCell"/>
</dbReference>
<evidence type="ECO:0000256" key="8">
    <source>
        <dbReference type="ARBA" id="ARBA00022989"/>
    </source>
</evidence>
<evidence type="ECO:0000256" key="1">
    <source>
        <dbReference type="ARBA" id="ARBA00001970"/>
    </source>
</evidence>
<sequence length="312" mass="34606">MRPRNPESHTKLVHVLDRIYETPERVYYYRPGHSRHEHRSRKQQQQSASNGQRSGGGGEAGGAAASSKAATESAAMKALFYLLLFLAEVLLFGTITLLIYWIFNYQGGVAWANDIKKQFNLHYILMTGGFIFLNGHAMLVYRSFTCCKKIYNKLLHTIFFVLSISAITIGIVSAFMAHNSKADPKHFYSLHSWIGLGTMGLFALQFIVGFVSFLVLLCCDKATVTYRQRLVPIHTNFGLIIFSMAAATCVTGLMQTAKGRFNGANGAPKYEDLPEEGIFVNTIAIAIIALTILLPLLVRNNLRGGQAVFSVN</sequence>
<dbReference type="Gene3D" id="1.20.120.1770">
    <property type="match status" value="1"/>
</dbReference>